<evidence type="ECO:0000313" key="2">
    <source>
        <dbReference type="EMBL" id="NUW44460.1"/>
    </source>
</evidence>
<dbReference type="Proteomes" id="UP000546126">
    <property type="component" value="Unassembled WGS sequence"/>
</dbReference>
<protein>
    <submittedName>
        <fullName evidence="2">Uncharacterized protein</fullName>
    </submittedName>
</protein>
<name>A0A7Y6IUN1_9ACTN</name>
<proteinExistence type="predicted"/>
<feature type="region of interest" description="Disordered" evidence="1">
    <location>
        <begin position="1"/>
        <end position="28"/>
    </location>
</feature>
<evidence type="ECO:0000256" key="1">
    <source>
        <dbReference type="SAM" id="MobiDB-lite"/>
    </source>
</evidence>
<sequence>MTSRRIPSRYPGRLGAQPRSASALASDTRIGAGSRFQAALRAEERGWIQ</sequence>
<reference evidence="2 3" key="1">
    <citation type="submission" date="2020-06" db="EMBL/GenBank/DDBJ databases">
        <authorList>
            <person name="Chanama M."/>
        </authorList>
    </citation>
    <scope>NUCLEOTIDE SEQUENCE [LARGE SCALE GENOMIC DNA]</scope>
    <source>
        <strain evidence="2 3">TBRC6557</strain>
    </source>
</reference>
<accession>A0A7Y6IUN1</accession>
<keyword evidence="3" id="KW-1185">Reference proteome</keyword>
<gene>
    <name evidence="2" type="ORF">HT134_30680</name>
</gene>
<organism evidence="2 3">
    <name type="scientific">Nonomuraea rhodomycinica</name>
    <dbReference type="NCBI Taxonomy" id="1712872"/>
    <lineage>
        <taxon>Bacteria</taxon>
        <taxon>Bacillati</taxon>
        <taxon>Actinomycetota</taxon>
        <taxon>Actinomycetes</taxon>
        <taxon>Streptosporangiales</taxon>
        <taxon>Streptosporangiaceae</taxon>
        <taxon>Nonomuraea</taxon>
    </lineage>
</organism>
<comment type="caution">
    <text evidence="2">The sequence shown here is derived from an EMBL/GenBank/DDBJ whole genome shotgun (WGS) entry which is preliminary data.</text>
</comment>
<dbReference type="RefSeq" id="WP_175603968.1">
    <property type="nucleotide sequence ID" value="NZ_JABWGO010000009.1"/>
</dbReference>
<evidence type="ECO:0000313" key="3">
    <source>
        <dbReference type="Proteomes" id="UP000546126"/>
    </source>
</evidence>
<dbReference type="AlphaFoldDB" id="A0A7Y6IUN1"/>
<dbReference type="EMBL" id="JABWGO010000009">
    <property type="protein sequence ID" value="NUW44460.1"/>
    <property type="molecule type" value="Genomic_DNA"/>
</dbReference>